<name>A0ABQ4XKX2_9ASTR</name>
<organism evidence="1 2">
    <name type="scientific">Tanacetum coccineum</name>
    <dbReference type="NCBI Taxonomy" id="301880"/>
    <lineage>
        <taxon>Eukaryota</taxon>
        <taxon>Viridiplantae</taxon>
        <taxon>Streptophyta</taxon>
        <taxon>Embryophyta</taxon>
        <taxon>Tracheophyta</taxon>
        <taxon>Spermatophyta</taxon>
        <taxon>Magnoliopsida</taxon>
        <taxon>eudicotyledons</taxon>
        <taxon>Gunneridae</taxon>
        <taxon>Pentapetalae</taxon>
        <taxon>asterids</taxon>
        <taxon>campanulids</taxon>
        <taxon>Asterales</taxon>
        <taxon>Asteraceae</taxon>
        <taxon>Asteroideae</taxon>
        <taxon>Anthemideae</taxon>
        <taxon>Anthemidinae</taxon>
        <taxon>Tanacetum</taxon>
    </lineage>
</organism>
<reference evidence="1" key="2">
    <citation type="submission" date="2022-01" db="EMBL/GenBank/DDBJ databases">
        <authorList>
            <person name="Yamashiro T."/>
            <person name="Shiraishi A."/>
            <person name="Satake H."/>
            <person name="Nakayama K."/>
        </authorList>
    </citation>
    <scope>NUCLEOTIDE SEQUENCE</scope>
</reference>
<evidence type="ECO:0000313" key="1">
    <source>
        <dbReference type="EMBL" id="GJS66019.1"/>
    </source>
</evidence>
<sequence>MKSPLAWMSRIQVQTHLQKLYVGFNLQSFLKLVGLGDCVEFGSGKLSMTLLLRDVKICSFGDAIHQTYVNPKVMSYCRAVNDVLLESETKEDNYTEFMFHNERPKVDKLLLKKNPIGSEVRAECMADAENNLQFLNEYEIQRR</sequence>
<accession>A0ABQ4XKX2</accession>
<protein>
    <submittedName>
        <fullName evidence="1">Uncharacterized protein</fullName>
    </submittedName>
</protein>
<keyword evidence="2" id="KW-1185">Reference proteome</keyword>
<dbReference type="Proteomes" id="UP001151760">
    <property type="component" value="Unassembled WGS sequence"/>
</dbReference>
<comment type="caution">
    <text evidence="1">The sequence shown here is derived from an EMBL/GenBank/DDBJ whole genome shotgun (WGS) entry which is preliminary data.</text>
</comment>
<dbReference type="EMBL" id="BQNB010009620">
    <property type="protein sequence ID" value="GJS66019.1"/>
    <property type="molecule type" value="Genomic_DNA"/>
</dbReference>
<reference evidence="1" key="1">
    <citation type="journal article" date="2022" name="Int. J. Mol. Sci.">
        <title>Draft Genome of Tanacetum Coccineum: Genomic Comparison of Closely Related Tanacetum-Family Plants.</title>
        <authorList>
            <person name="Yamashiro T."/>
            <person name="Shiraishi A."/>
            <person name="Nakayama K."/>
            <person name="Satake H."/>
        </authorList>
    </citation>
    <scope>NUCLEOTIDE SEQUENCE</scope>
</reference>
<proteinExistence type="predicted"/>
<evidence type="ECO:0000313" key="2">
    <source>
        <dbReference type="Proteomes" id="UP001151760"/>
    </source>
</evidence>
<gene>
    <name evidence="1" type="ORF">Tco_0680583</name>
</gene>